<evidence type="ECO:0000256" key="6">
    <source>
        <dbReference type="ARBA" id="ARBA00022679"/>
    </source>
</evidence>
<dbReference type="PROSITE" id="PS50991">
    <property type="entry name" value="PYR_CT"/>
    <property type="match status" value="1"/>
</dbReference>
<dbReference type="PROSITE" id="PS00815">
    <property type="entry name" value="AIPM_HOMOCIT_SYNTH_1"/>
    <property type="match status" value="1"/>
</dbReference>
<dbReference type="GO" id="GO:0046872">
    <property type="term" value="F:metal ion binding"/>
    <property type="evidence" value="ECO:0007669"/>
    <property type="project" value="UniProtKB-KW"/>
</dbReference>
<dbReference type="EC" id="2.3.3.13" evidence="3"/>
<evidence type="ECO:0000256" key="8">
    <source>
        <dbReference type="ARBA" id="ARBA00023304"/>
    </source>
</evidence>
<dbReference type="SUPFAM" id="SSF51569">
    <property type="entry name" value="Aldolase"/>
    <property type="match status" value="1"/>
</dbReference>
<dbReference type="InterPro" id="IPR005671">
    <property type="entry name" value="LeuA_bact_synth"/>
</dbReference>
<dbReference type="Gene3D" id="3.20.20.70">
    <property type="entry name" value="Aldolase class I"/>
    <property type="match status" value="1"/>
</dbReference>
<dbReference type="GO" id="GO:0003852">
    <property type="term" value="F:2-isopropylmalate synthase activity"/>
    <property type="evidence" value="ECO:0007669"/>
    <property type="project" value="UniProtKB-EC"/>
</dbReference>
<evidence type="ECO:0000256" key="7">
    <source>
        <dbReference type="ARBA" id="ARBA00022723"/>
    </source>
</evidence>
<dbReference type="Gene3D" id="3.30.160.270">
    <property type="match status" value="1"/>
</dbReference>
<evidence type="ECO:0000259" key="9">
    <source>
        <dbReference type="PROSITE" id="PS50991"/>
    </source>
</evidence>
<dbReference type="InterPro" id="IPR036230">
    <property type="entry name" value="LeuA_allosteric_dom_sf"/>
</dbReference>
<dbReference type="Pfam" id="PF08502">
    <property type="entry name" value="LeuA_dimer"/>
    <property type="match status" value="1"/>
</dbReference>
<dbReference type="CDD" id="cd07940">
    <property type="entry name" value="DRE_TIM_IPMS"/>
    <property type="match status" value="1"/>
</dbReference>
<comment type="pathway">
    <text evidence="1">Amino-acid biosynthesis; L-leucine biosynthesis; L-leucine from 3-methyl-2-oxobutanoate: step 1/4.</text>
</comment>
<feature type="domain" description="Pyruvate carboxyltransferase" evidence="9">
    <location>
        <begin position="8"/>
        <end position="281"/>
    </location>
</feature>
<dbReference type="UniPathway" id="UPA00048">
    <property type="reaction ID" value="UER00070"/>
</dbReference>
<dbReference type="SMART" id="SM00917">
    <property type="entry name" value="LeuA_dimer"/>
    <property type="match status" value="1"/>
</dbReference>
<evidence type="ECO:0000256" key="2">
    <source>
        <dbReference type="ARBA" id="ARBA00009396"/>
    </source>
</evidence>
<dbReference type="NCBIfam" id="NF002086">
    <property type="entry name" value="PRK00915.1-3"/>
    <property type="match status" value="1"/>
</dbReference>
<proteinExistence type="inferred from homology"/>
<dbReference type="InterPro" id="IPR013709">
    <property type="entry name" value="2-isopropylmalate_synth_dimer"/>
</dbReference>
<name>A0A261Y1J7_9FUNG</name>
<dbReference type="GO" id="GO:0009098">
    <property type="term" value="P:L-leucine biosynthetic process"/>
    <property type="evidence" value="ECO:0007669"/>
    <property type="project" value="UniProtKB-UniPathway"/>
</dbReference>
<gene>
    <name evidence="10" type="ORF">BZG36_02255</name>
</gene>
<dbReference type="EMBL" id="MVBO01000038">
    <property type="protein sequence ID" value="OZJ04497.1"/>
    <property type="molecule type" value="Genomic_DNA"/>
</dbReference>
<dbReference type="NCBIfam" id="TIGR00973">
    <property type="entry name" value="leuA_bact"/>
    <property type="match status" value="1"/>
</dbReference>
<keyword evidence="4" id="KW-0432">Leucine biosynthesis</keyword>
<dbReference type="PANTHER" id="PTHR10277">
    <property type="entry name" value="HOMOCITRATE SYNTHASE-RELATED"/>
    <property type="match status" value="1"/>
</dbReference>
<keyword evidence="7" id="KW-0479">Metal-binding</keyword>
<dbReference type="PANTHER" id="PTHR10277:SF9">
    <property type="entry name" value="2-ISOPROPYLMALATE SYNTHASE 1, CHLOROPLASTIC-RELATED"/>
    <property type="match status" value="1"/>
</dbReference>
<keyword evidence="5" id="KW-0028">Amino-acid biosynthesis</keyword>
<dbReference type="AlphaFoldDB" id="A0A261Y1J7"/>
<evidence type="ECO:0000256" key="3">
    <source>
        <dbReference type="ARBA" id="ARBA00012973"/>
    </source>
</evidence>
<evidence type="ECO:0000313" key="11">
    <source>
        <dbReference type="Proteomes" id="UP000242875"/>
    </source>
</evidence>
<protein>
    <recommendedName>
        <fullName evidence="3">2-isopropylmalate synthase</fullName>
        <ecNumber evidence="3">2.3.3.13</ecNumber>
    </recommendedName>
</protein>
<accession>A0A261Y1J7</accession>
<dbReference type="GO" id="GO:0010177">
    <property type="term" value="F:methylthioalkylmalate synthase activity"/>
    <property type="evidence" value="ECO:0007669"/>
    <property type="project" value="UniProtKB-ARBA"/>
</dbReference>
<dbReference type="InterPro" id="IPR013785">
    <property type="entry name" value="Aldolase_TIM"/>
</dbReference>
<evidence type="ECO:0000256" key="5">
    <source>
        <dbReference type="ARBA" id="ARBA00022605"/>
    </source>
</evidence>
<keyword evidence="6" id="KW-0808">Transferase</keyword>
<keyword evidence="11" id="KW-1185">Reference proteome</keyword>
<dbReference type="FunFam" id="1.10.238.260:FF:000001">
    <property type="entry name" value="2-isopropylmalate synthase"/>
    <property type="match status" value="1"/>
</dbReference>
<evidence type="ECO:0000256" key="1">
    <source>
        <dbReference type="ARBA" id="ARBA00004689"/>
    </source>
</evidence>
<comment type="caution">
    <text evidence="10">The sequence shown here is derived from an EMBL/GenBank/DDBJ whole genome shotgun (WGS) entry which is preliminary data.</text>
</comment>
<evidence type="ECO:0000256" key="4">
    <source>
        <dbReference type="ARBA" id="ARBA00022430"/>
    </source>
</evidence>
<dbReference type="Gene3D" id="1.10.238.260">
    <property type="match status" value="1"/>
</dbReference>
<dbReference type="InterPro" id="IPR050073">
    <property type="entry name" value="2-IPM_HCS-like"/>
</dbReference>
<keyword evidence="8" id="KW-0100">Branched-chain amino acid biosynthesis</keyword>
<evidence type="ECO:0000313" key="10">
    <source>
        <dbReference type="EMBL" id="OZJ04497.1"/>
    </source>
</evidence>
<dbReference type="HAMAP" id="MF_01025">
    <property type="entry name" value="LeuA_type1"/>
    <property type="match status" value="1"/>
</dbReference>
<reference evidence="10 11" key="1">
    <citation type="journal article" date="2017" name="Mycologia">
        <title>Bifiguratus adelaidae, gen. et sp. nov., a new member of Mucoromycotina in endophytic and soil-dwelling habitats.</title>
        <authorList>
            <person name="Torres-Cruz T.J."/>
            <person name="Billingsley Tobias T.L."/>
            <person name="Almatruk M."/>
            <person name="Hesse C."/>
            <person name="Kuske C.R."/>
            <person name="Desiro A."/>
            <person name="Benucci G.M."/>
            <person name="Bonito G."/>
            <person name="Stajich J.E."/>
            <person name="Dunlap C."/>
            <person name="Arnold A.E."/>
            <person name="Porras-Alfaro A."/>
        </authorList>
    </citation>
    <scope>NUCLEOTIDE SEQUENCE [LARGE SCALE GENOMIC DNA]</scope>
    <source>
        <strain evidence="10 11">AZ0501</strain>
    </source>
</reference>
<dbReference type="PROSITE" id="PS00816">
    <property type="entry name" value="AIPM_HOMOCIT_SYNTH_2"/>
    <property type="match status" value="1"/>
</dbReference>
<comment type="similarity">
    <text evidence="2">Belongs to the alpha-IPM synthase/homocitrate synthase family. LeuA type 1 subfamily.</text>
</comment>
<dbReference type="Pfam" id="PF22617">
    <property type="entry name" value="HCS_D2"/>
    <property type="match status" value="1"/>
</dbReference>
<dbReference type="Pfam" id="PF00682">
    <property type="entry name" value="HMGL-like"/>
    <property type="match status" value="1"/>
</dbReference>
<dbReference type="SUPFAM" id="SSF110921">
    <property type="entry name" value="2-isopropylmalate synthase LeuA, allosteric (dimerisation) domain"/>
    <property type="match status" value="1"/>
</dbReference>
<organism evidence="10 11">
    <name type="scientific">Bifiguratus adelaidae</name>
    <dbReference type="NCBI Taxonomy" id="1938954"/>
    <lineage>
        <taxon>Eukaryota</taxon>
        <taxon>Fungi</taxon>
        <taxon>Fungi incertae sedis</taxon>
        <taxon>Mucoromycota</taxon>
        <taxon>Mucoromycotina</taxon>
        <taxon>Endogonomycetes</taxon>
        <taxon>Endogonales</taxon>
        <taxon>Endogonales incertae sedis</taxon>
        <taxon>Bifiguratus</taxon>
    </lineage>
</organism>
<dbReference type="InterPro" id="IPR054691">
    <property type="entry name" value="LeuA/HCS_post-cat"/>
</dbReference>
<dbReference type="OrthoDB" id="2015253at2759"/>
<dbReference type="InterPro" id="IPR000891">
    <property type="entry name" value="PYR_CT"/>
</dbReference>
<sequence>MAAQKEKLIIFDTTLRDGEQSPGVTLNNEEKVEIARHLSRLGVDVIEAGYPMASHGDFDAVHRIAKEVGPLMEGREKIGRPAVIAGLARATPGDIKRCAEAIEPAPLKRIHCFLATSDIHLKYKLKITREECIERGIAAVQLAKSLCGDVEFSPEDAGRSDRDFLCQVLGKMIEAGATTLNIPDTVGYNLPEEYGELIAYLKKNTPGGDKVVWSTHCHNDLGLATANSLAGVQNGARQVEVAMNGIGERAGNTALEEVVMAIHTHPDAFPVYHTINTPMICRTSQLVSNLSGMIIQPNKAIVGRNAFLHESGIHQDGMLKNKTTYEIITPETVGVFNESLVLGKHSGRNAFKDHCAKLGFPNMPDAEFQKTFEDFKALCDKKKKVSDGDILALLSNQITSGAVTSGAFFVLKDMQVVSGTTAIPTATVIMKDVKNDTDIVDAAMARSGPIEAVFEAIQRVVSRRIRLLQYEVSGVGEGMDAIGKVDVKIASGPQDQINGNGHANGENQEFEERLAKATFSGNAAHTDIIHASAHAYVVAVNRMLSWESDEKAKANSGRSLTEERKIDV</sequence>
<dbReference type="Proteomes" id="UP000242875">
    <property type="component" value="Unassembled WGS sequence"/>
</dbReference>
<dbReference type="FunFam" id="3.20.20.70:FF:000010">
    <property type="entry name" value="2-isopropylmalate synthase"/>
    <property type="match status" value="1"/>
</dbReference>
<dbReference type="InterPro" id="IPR002034">
    <property type="entry name" value="AIPM/Hcit_synth_CS"/>
</dbReference>